<dbReference type="Pfam" id="PF08700">
    <property type="entry name" value="VPS51_Exo84_N"/>
    <property type="match status" value="1"/>
</dbReference>
<dbReference type="EMBL" id="AZHB01000001">
    <property type="protein sequence ID" value="OAA73583.1"/>
    <property type="molecule type" value="Genomic_DNA"/>
</dbReference>
<dbReference type="PANTHER" id="PTHR15954:SF4">
    <property type="entry name" value="VACUOLAR PROTEIN SORTING-ASSOCIATED PROTEIN 51 HOMOLOG"/>
    <property type="match status" value="1"/>
</dbReference>
<protein>
    <recommendedName>
        <fullName evidence="2">Vacuolar protein sorting-associated protein 51 homolog</fullName>
    </recommendedName>
</protein>
<dbReference type="RefSeq" id="XP_018708541.1">
    <property type="nucleotide sequence ID" value="XM_018844091.1"/>
</dbReference>
<evidence type="ECO:0000313" key="5">
    <source>
        <dbReference type="Proteomes" id="UP000076744"/>
    </source>
</evidence>
<dbReference type="GO" id="GO:0006869">
    <property type="term" value="P:lipid transport"/>
    <property type="evidence" value="ECO:0007669"/>
    <property type="project" value="UniProtKB-UniRule"/>
</dbReference>
<dbReference type="GO" id="GO:0048193">
    <property type="term" value="P:Golgi vesicle transport"/>
    <property type="evidence" value="ECO:0007669"/>
    <property type="project" value="TreeGrafter"/>
</dbReference>
<keyword evidence="2" id="KW-0445">Lipid transport</keyword>
<keyword evidence="5" id="KW-1185">Reference proteome</keyword>
<dbReference type="GO" id="GO:0016020">
    <property type="term" value="C:membrane"/>
    <property type="evidence" value="ECO:0007669"/>
    <property type="project" value="TreeGrafter"/>
</dbReference>
<dbReference type="GO" id="GO:0015031">
    <property type="term" value="P:protein transport"/>
    <property type="evidence" value="ECO:0007669"/>
    <property type="project" value="UniProtKB-UniRule"/>
</dbReference>
<reference evidence="4 5" key="1">
    <citation type="journal article" date="2016" name="Genome Biol. Evol.">
        <title>Divergent and convergent evolution of fungal pathogenicity.</title>
        <authorList>
            <person name="Shang Y."/>
            <person name="Xiao G."/>
            <person name="Zheng P."/>
            <person name="Cen K."/>
            <person name="Zhan S."/>
            <person name="Wang C."/>
        </authorList>
    </citation>
    <scope>NUCLEOTIDE SEQUENCE [LARGE SCALE GENOMIC DNA]</scope>
    <source>
        <strain evidence="4 5">ARSEF 2679</strain>
    </source>
</reference>
<dbReference type="GeneID" id="30016776"/>
<comment type="caution">
    <text evidence="4">The sequence shown here is derived from an EMBL/GenBank/DDBJ whole genome shotgun (WGS) entry which is preliminary data.</text>
</comment>
<sequence>MSTIASPREPSTPIRRVPSSTITPTSSNRPSLDAARSTVTSPVNNDPPSTTTTIPVAKRANRAALREYYNLRNAAAAPTPRIGVELPDSEVPVSDMDMPAFNTDEYVAKVVAESSLEDLLRLYTRVVGEVRALDAEKKALVYDNYSKLIAATETIRKVRPHLHVPPFPPLLHPPLFRVGLCTNCPKPLQMRSNMDPLNPMASTLNPAIAQIYSQAADIREALRASIPAPDSDEAKERATARRRARTRDLAVHVLATPPRLRQLVAEGRLDEARRQWERPRRLLQTWQERGLGGDEVRALLEEGDAAVAAGSDERVSSDGRISKDERTSRDGRVSNDQRISTS</sequence>
<dbReference type="InterPro" id="IPR014812">
    <property type="entry name" value="Vps51"/>
</dbReference>
<dbReference type="AlphaFoldDB" id="A0A168EAM8"/>
<dbReference type="GO" id="GO:0005829">
    <property type="term" value="C:cytosol"/>
    <property type="evidence" value="ECO:0007669"/>
    <property type="project" value="GOC"/>
</dbReference>
<evidence type="ECO:0000256" key="1">
    <source>
        <dbReference type="ARBA" id="ARBA00006080"/>
    </source>
</evidence>
<organism evidence="4 5">
    <name type="scientific">Cordyceps fumosorosea (strain ARSEF 2679)</name>
    <name type="common">Isaria fumosorosea</name>
    <dbReference type="NCBI Taxonomy" id="1081104"/>
    <lineage>
        <taxon>Eukaryota</taxon>
        <taxon>Fungi</taxon>
        <taxon>Dikarya</taxon>
        <taxon>Ascomycota</taxon>
        <taxon>Pezizomycotina</taxon>
        <taxon>Sordariomycetes</taxon>
        <taxon>Hypocreomycetidae</taxon>
        <taxon>Hypocreales</taxon>
        <taxon>Cordycipitaceae</taxon>
        <taxon>Cordyceps</taxon>
    </lineage>
</organism>
<keyword evidence="2" id="KW-0813">Transport</keyword>
<dbReference type="GO" id="GO:0000938">
    <property type="term" value="C:GARP complex"/>
    <property type="evidence" value="ECO:0007669"/>
    <property type="project" value="UniProtKB-UniRule"/>
</dbReference>
<comment type="subcellular location">
    <subcellularLocation>
        <location evidence="2">Golgi apparatus</location>
        <location evidence="2">trans-Golgi network</location>
    </subcellularLocation>
</comment>
<gene>
    <name evidence="4" type="ORF">ISF_00484</name>
</gene>
<evidence type="ECO:0000256" key="2">
    <source>
        <dbReference type="RuleBase" id="RU368010"/>
    </source>
</evidence>
<dbReference type="GO" id="GO:0032456">
    <property type="term" value="P:endocytic recycling"/>
    <property type="evidence" value="ECO:0007669"/>
    <property type="project" value="TreeGrafter"/>
</dbReference>
<keyword evidence="2" id="KW-0333">Golgi apparatus</keyword>
<dbReference type="STRING" id="1081104.A0A168EAM8"/>
<dbReference type="PANTHER" id="PTHR15954">
    <property type="entry name" value="VACUOLAR PROTEIN SORTING-ASSOCIATED PROTEIN 51 HOMOLOG"/>
    <property type="match status" value="1"/>
</dbReference>
<dbReference type="GO" id="GO:0042147">
    <property type="term" value="P:retrograde transport, endosome to Golgi"/>
    <property type="evidence" value="ECO:0007669"/>
    <property type="project" value="UniProtKB-UniRule"/>
</dbReference>
<comment type="similarity">
    <text evidence="1 2">Belongs to the VPS51 family.</text>
</comment>
<dbReference type="OrthoDB" id="203678at2759"/>
<evidence type="ECO:0000313" key="4">
    <source>
        <dbReference type="EMBL" id="OAA73583.1"/>
    </source>
</evidence>
<dbReference type="GO" id="GO:0007030">
    <property type="term" value="P:Golgi organization"/>
    <property type="evidence" value="ECO:0007669"/>
    <property type="project" value="UniProtKB-UniRule"/>
</dbReference>
<dbReference type="Proteomes" id="UP000076744">
    <property type="component" value="Unassembled WGS sequence"/>
</dbReference>
<feature type="region of interest" description="Disordered" evidence="3">
    <location>
        <begin position="1"/>
        <end position="53"/>
    </location>
</feature>
<evidence type="ECO:0000256" key="3">
    <source>
        <dbReference type="SAM" id="MobiDB-lite"/>
    </source>
</evidence>
<comment type="function">
    <text evidence="2">Acts as component of the GARP complex that is involved in retrograde transport from early and late endosomes to the trans-Golgi network (TGN).</text>
</comment>
<comment type="subunit">
    <text evidence="2">Component of the Golgi-associated retrograde protein (GARP) complex.</text>
</comment>
<feature type="compositionally biased region" description="Polar residues" evidence="3">
    <location>
        <begin position="18"/>
        <end position="30"/>
    </location>
</feature>
<dbReference type="GO" id="GO:1990745">
    <property type="term" value="C:EARP complex"/>
    <property type="evidence" value="ECO:0007669"/>
    <property type="project" value="TreeGrafter"/>
</dbReference>
<feature type="compositionally biased region" description="Basic and acidic residues" evidence="3">
    <location>
        <begin position="311"/>
        <end position="335"/>
    </location>
</feature>
<name>A0A168EAM8_CORFA</name>
<feature type="compositionally biased region" description="Polar residues" evidence="3">
    <location>
        <begin position="37"/>
        <end position="53"/>
    </location>
</feature>
<proteinExistence type="inferred from homology"/>
<accession>A0A168EAM8</accession>
<keyword evidence="2" id="KW-0653">Protein transport</keyword>
<feature type="region of interest" description="Disordered" evidence="3">
    <location>
        <begin position="305"/>
        <end position="342"/>
    </location>
</feature>